<dbReference type="InterPro" id="IPR036211">
    <property type="entry name" value="eIF4G_eIF4E-bd_sf"/>
</dbReference>
<dbReference type="Pfam" id="PF12152">
    <property type="entry name" value="eIF_4G1"/>
    <property type="match status" value="1"/>
</dbReference>
<dbReference type="AlphaFoldDB" id="A0A8H7CP66"/>
<comment type="caution">
    <text evidence="8">The sequence shown here is derived from an EMBL/GenBank/DDBJ whole genome shotgun (WGS) entry which is preliminary data.</text>
</comment>
<dbReference type="OrthoDB" id="4251012at2759"/>
<reference evidence="8" key="1">
    <citation type="submission" date="2020-05" db="EMBL/GenBank/DDBJ databases">
        <title>Mycena genomes resolve the evolution of fungal bioluminescence.</title>
        <authorList>
            <person name="Tsai I.J."/>
        </authorList>
    </citation>
    <scope>NUCLEOTIDE SEQUENCE</scope>
    <source>
        <strain evidence="8">CCC161011</strain>
    </source>
</reference>
<evidence type="ECO:0000259" key="7">
    <source>
        <dbReference type="Pfam" id="PF17951"/>
    </source>
</evidence>
<feature type="domain" description="Fatty acid synthase meander beta sheet" evidence="7">
    <location>
        <begin position="901"/>
        <end position="955"/>
    </location>
</feature>
<dbReference type="GO" id="GO:0016740">
    <property type="term" value="F:transferase activity"/>
    <property type="evidence" value="ECO:0007669"/>
    <property type="project" value="UniProtKB-KW"/>
</dbReference>
<dbReference type="Pfam" id="PF17951">
    <property type="entry name" value="FAS_meander"/>
    <property type="match status" value="1"/>
</dbReference>
<evidence type="ECO:0000256" key="3">
    <source>
        <dbReference type="SAM" id="Phobius"/>
    </source>
</evidence>
<keyword evidence="3" id="KW-0812">Transmembrane</keyword>
<dbReference type="PANTHER" id="PTHR10982:SF21">
    <property type="entry name" value="FATTY ACID SYNTHASE SUBUNIT BETA"/>
    <property type="match status" value="1"/>
</dbReference>
<dbReference type="InterPro" id="IPR050830">
    <property type="entry name" value="Fungal_FAS"/>
</dbReference>
<gene>
    <name evidence="8" type="ORF">MVEN_01832500</name>
</gene>
<dbReference type="Gene3D" id="1.20.930.70">
    <property type="match status" value="1"/>
</dbReference>
<dbReference type="InterPro" id="IPR022745">
    <property type="entry name" value="eIF4G1_eIF4E-bd"/>
</dbReference>
<feature type="transmembrane region" description="Helical" evidence="3">
    <location>
        <begin position="954"/>
        <end position="974"/>
    </location>
</feature>
<evidence type="ECO:0000259" key="4">
    <source>
        <dbReference type="Pfam" id="PF08354"/>
    </source>
</evidence>
<feature type="region of interest" description="Disordered" evidence="2">
    <location>
        <begin position="592"/>
        <end position="616"/>
    </location>
</feature>
<dbReference type="Gene3D" id="1.20.1050.120">
    <property type="match status" value="1"/>
</dbReference>
<keyword evidence="1" id="KW-0808">Transferase</keyword>
<dbReference type="InterPro" id="IPR041099">
    <property type="entry name" value="FAS1_N"/>
</dbReference>
<dbReference type="GO" id="GO:0004318">
    <property type="term" value="F:enoyl-[acyl-carrier-protein] reductase (NADH) activity"/>
    <property type="evidence" value="ECO:0007669"/>
    <property type="project" value="InterPro"/>
</dbReference>
<dbReference type="Proteomes" id="UP000620124">
    <property type="component" value="Unassembled WGS sequence"/>
</dbReference>
<dbReference type="EMBL" id="JACAZI010000017">
    <property type="protein sequence ID" value="KAF7342433.1"/>
    <property type="molecule type" value="Genomic_DNA"/>
</dbReference>
<feature type="compositionally biased region" description="Low complexity" evidence="2">
    <location>
        <begin position="280"/>
        <end position="289"/>
    </location>
</feature>
<dbReference type="InterPro" id="IPR013565">
    <property type="entry name" value="Fas1/AflB-like_central"/>
</dbReference>
<evidence type="ECO:0000313" key="9">
    <source>
        <dbReference type="Proteomes" id="UP000620124"/>
    </source>
</evidence>
<proteinExistence type="predicted"/>
<dbReference type="InterPro" id="IPR013785">
    <property type="entry name" value="Aldolase_TIM"/>
</dbReference>
<feature type="domain" description="Eukaryotic translation initiation factor 4G1 eIF4E-binding" evidence="5">
    <location>
        <begin position="210"/>
        <end position="245"/>
    </location>
</feature>
<feature type="region of interest" description="Disordered" evidence="2">
    <location>
        <begin position="267"/>
        <end position="289"/>
    </location>
</feature>
<evidence type="ECO:0000259" key="5">
    <source>
        <dbReference type="Pfam" id="PF12152"/>
    </source>
</evidence>
<evidence type="ECO:0000259" key="6">
    <source>
        <dbReference type="Pfam" id="PF17828"/>
    </source>
</evidence>
<keyword evidence="3" id="KW-0472">Membrane</keyword>
<dbReference type="Pfam" id="PF17828">
    <property type="entry name" value="FAS_N"/>
    <property type="match status" value="1"/>
</dbReference>
<dbReference type="GO" id="GO:0019171">
    <property type="term" value="F:(3R)-hydroxyacyl-[acyl-carrier-protein] dehydratase activity"/>
    <property type="evidence" value="ECO:0007669"/>
    <property type="project" value="InterPro"/>
</dbReference>
<evidence type="ECO:0000256" key="1">
    <source>
        <dbReference type="ARBA" id="ARBA00022679"/>
    </source>
</evidence>
<dbReference type="Gene3D" id="3.20.20.70">
    <property type="entry name" value="Aldolase class I"/>
    <property type="match status" value="1"/>
</dbReference>
<evidence type="ECO:0000256" key="2">
    <source>
        <dbReference type="SAM" id="MobiDB-lite"/>
    </source>
</evidence>
<accession>A0A8H7CP66</accession>
<keyword evidence="3" id="KW-1133">Transmembrane helix</keyword>
<feature type="domain" description="Fatty acid synthase beta subunit AflB /Fas1-like central" evidence="4">
    <location>
        <begin position="727"/>
        <end position="842"/>
    </location>
</feature>
<dbReference type="InterPro" id="IPR040883">
    <property type="entry name" value="FAS_meander"/>
</dbReference>
<feature type="compositionally biased region" description="Low complexity" evidence="2">
    <location>
        <begin position="488"/>
        <end position="501"/>
    </location>
</feature>
<keyword evidence="9" id="KW-1185">Reference proteome</keyword>
<evidence type="ECO:0000313" key="8">
    <source>
        <dbReference type="EMBL" id="KAF7342433.1"/>
    </source>
</evidence>
<dbReference type="Pfam" id="PF08354">
    <property type="entry name" value="Fas1-AflB-like_hel"/>
    <property type="match status" value="1"/>
</dbReference>
<feature type="compositionally biased region" description="Basic and acidic residues" evidence="2">
    <location>
        <begin position="148"/>
        <end position="168"/>
    </location>
</feature>
<name>A0A8H7CP66_9AGAR</name>
<feature type="compositionally biased region" description="Polar residues" evidence="2">
    <location>
        <begin position="592"/>
        <end position="605"/>
    </location>
</feature>
<feature type="domain" description="Fatty acid synthase subunit beta N-terminal" evidence="6">
    <location>
        <begin position="349"/>
        <end position="457"/>
    </location>
</feature>
<dbReference type="Gene3D" id="1.20.970.30">
    <property type="entry name" value="eIF4G, eIF4E-binding domain"/>
    <property type="match status" value="1"/>
</dbReference>
<dbReference type="Gene3D" id="3.30.1120.100">
    <property type="match status" value="1"/>
</dbReference>
<organism evidence="8 9">
    <name type="scientific">Mycena venus</name>
    <dbReference type="NCBI Taxonomy" id="2733690"/>
    <lineage>
        <taxon>Eukaryota</taxon>
        <taxon>Fungi</taxon>
        <taxon>Dikarya</taxon>
        <taxon>Basidiomycota</taxon>
        <taxon>Agaricomycotina</taxon>
        <taxon>Agaricomycetes</taxon>
        <taxon>Agaricomycetidae</taxon>
        <taxon>Agaricales</taxon>
        <taxon>Marasmiineae</taxon>
        <taxon>Mycenaceae</taxon>
        <taxon>Mycena</taxon>
    </lineage>
</organism>
<feature type="region of interest" description="Disordered" evidence="2">
    <location>
        <begin position="474"/>
        <end position="504"/>
    </location>
</feature>
<sequence length="977" mass="107744">MVDRFPRNYNIDSHLWAMFWTKTAGVNPRNDPGSEQKGERKGGRWRAAPRIQLRRAPTTSETLYETTGDDFEGPWHAFEYLEIISSFAQRPSCKWQVFHFKTGCRFAFDLCVGVDLVNAAAAATVTSTITEEPASISEEEGEVQEVSVKPKEKDEDNLATPVKEKGKDAPLRIDTASSAPVKPRRRPGPLDLLTTFKPNIPLPSLPPSLLPSPKVELNINVKGGKFRYDREFLLQFMSICKEKPDMLPPLDAIGIGPVDQHSMACTNSRRGTHRPGRTPSVSGTSSGSNTVGFPGFGAKIAPSGGMSNFVPGPKLTSQERYEMASGARVVLDPGSVGASGRRQHDVAGMRPLSVSLGQIKVSIRVSTSTDEWISAEVLRDEFVHEQSLVDAIDTTAQPENEAEATVEVAAHFLGFIAQKIHQSHKSTAARTSLLLNVFKHFTSTYLRTEEIHCLIAAYDINAFLHLYDESPINYEPPHDNPPRSRTPSSAGSGSLGQSGNSRLRRSASLNDALANEDEYAYYQSSNSQSQSNSRPTTSRLFYRWPSDQQWTATGNDGRPGKKLCRPSTAEKLTMLNVVPNCKPKHMPTSFSRISSRCNFSNSGNPRPQPKTRPRHIRSDPCTMHIIGGTLTCCALYRIHRLMVLAGLRRCQIRLQRGSHRPHADCRRGWRRLRGLGPRVKAGFVSAVLNAGYHVELASSGHYNTLTLRFNVAEIRSKIPPGVGSAGVEERFAGVNGGGDKPSLLQLYTSLDDPLPFIEAYPITTLQLLASEDLAFFLAISQQPGQKPALFIPVLDASFQVWFKKAAEDIEAIFDQGPQHVCILQGPIAIKHSKVKDEPIKDLPGNINSALIQRLLDFRYGGDESKVPTVDYLSVKPVAPPAVSNIKHTETNGEVVYEFRTVLPETSTWLDILTGPHLSWLRALATSATVVQGTSYIDNPMGCLLAPRPRQKVVVAYYVLLMYYDIIFGAAPPMYQIV</sequence>
<feature type="region of interest" description="Disordered" evidence="2">
    <location>
        <begin position="129"/>
        <end position="168"/>
    </location>
</feature>
<dbReference type="PANTHER" id="PTHR10982">
    <property type="entry name" value="MALONYL COA-ACYL CARRIER PROTEIN TRANSACYLASE"/>
    <property type="match status" value="1"/>
</dbReference>
<dbReference type="SUPFAM" id="SSF101489">
    <property type="entry name" value="Eukaryotic initiation factor 4f subunit eIF4g, eIF4e-binding domain"/>
    <property type="match status" value="1"/>
</dbReference>
<protein>
    <submittedName>
        <fullName evidence="8">Fatty acid synthase</fullName>
    </submittedName>
</protein>